<dbReference type="KEGG" id="lbc:LACBIDRAFT_324489"/>
<dbReference type="GeneID" id="6081877"/>
<dbReference type="KEGG" id="lbc:LACBIDRAFT_333043"/>
<evidence type="ECO:0000313" key="4">
    <source>
        <dbReference type="EMBL" id="EDR03031.1"/>
    </source>
</evidence>
<name>B0D1Z5_LACBS</name>
<gene>
    <name evidence="5" type="ORF">LACBIDRAFT_324489</name>
    <name evidence="4" type="ORF">LACBIDRAFT_331752</name>
    <name evidence="3" type="ORF">LACBIDRAFT_333043</name>
</gene>
<dbReference type="RefSeq" id="XP_001886172.1">
    <property type="nucleotide sequence ID" value="XM_001886137.1"/>
</dbReference>
<dbReference type="GeneID" id="6083319"/>
<feature type="region of interest" description="Disordered" evidence="1">
    <location>
        <begin position="190"/>
        <end position="217"/>
    </location>
</feature>
<dbReference type="KEGG" id="lbc:LACBIDRAFT_331752"/>
<dbReference type="RefSeq" id="XP_001887646.1">
    <property type="nucleotide sequence ID" value="XM_001887611.1"/>
</dbReference>
<evidence type="ECO:0000313" key="6">
    <source>
        <dbReference type="Proteomes" id="UP000001194"/>
    </source>
</evidence>
<dbReference type="GeneID" id="6073196"/>
<dbReference type="RefSeq" id="XP_001877624.1">
    <property type="nucleotide sequence ID" value="XM_001877589.1"/>
</dbReference>
<feature type="chain" id="PRO_5007637893" evidence="2">
    <location>
        <begin position="20"/>
        <end position="272"/>
    </location>
</feature>
<dbReference type="InParanoid" id="B0D1Z5"/>
<evidence type="ECO:0000313" key="5">
    <source>
        <dbReference type="EMBL" id="EDR11727.1"/>
    </source>
</evidence>
<evidence type="ECO:0000313" key="3">
    <source>
        <dbReference type="EMBL" id="EDR01570.1"/>
    </source>
</evidence>
<feature type="compositionally biased region" description="Low complexity" evidence="1">
    <location>
        <begin position="198"/>
        <end position="217"/>
    </location>
</feature>
<sequence>MLLCIIVVTALNQAHVTRYEPKISNHSSWLSTHRALRLNTHRALRLNNHGITNRASVTRYIMEIVGTIHTATTHITYECVSCGVDVWAFVVFVAVPTSHKEGGPASSSLRPHLACIILVTIQLCPHPSKRGGAFVIFVAVPTSLKEGEGPASSSLLQPHPAWIVLVAVQPFRRLRRRPYIPHSNVVAVVSKHRRRRQQTPSPSSATLSPSSATLSPSSANTVTVISNVVVAVATNVVTTSTLLLARHWGRRSGGQKMLRGEAVVVVLSFAWC</sequence>
<evidence type="ECO:0000256" key="2">
    <source>
        <dbReference type="SAM" id="SignalP"/>
    </source>
</evidence>
<dbReference type="EMBL" id="DS547137">
    <property type="protein sequence ID" value="EDR01570.1"/>
    <property type="molecule type" value="Genomic_DNA"/>
</dbReference>
<keyword evidence="2" id="KW-0732">Signal</keyword>
<organism evidence="6">
    <name type="scientific">Laccaria bicolor (strain S238N-H82 / ATCC MYA-4686)</name>
    <name type="common">Bicoloured deceiver</name>
    <name type="synonym">Laccaria laccata var. bicolor</name>
    <dbReference type="NCBI Taxonomy" id="486041"/>
    <lineage>
        <taxon>Eukaryota</taxon>
        <taxon>Fungi</taxon>
        <taxon>Dikarya</taxon>
        <taxon>Basidiomycota</taxon>
        <taxon>Agaricomycotina</taxon>
        <taxon>Agaricomycetes</taxon>
        <taxon>Agaricomycetidae</taxon>
        <taxon>Agaricales</taxon>
        <taxon>Agaricineae</taxon>
        <taxon>Hydnangiaceae</taxon>
        <taxon>Laccaria</taxon>
    </lineage>
</organism>
<dbReference type="EMBL" id="DS547126">
    <property type="protein sequence ID" value="EDR03031.1"/>
    <property type="molecule type" value="Genomic_DNA"/>
</dbReference>
<dbReference type="Proteomes" id="UP000001194">
    <property type="component" value="Unassembled WGS sequence"/>
</dbReference>
<reference evidence="5 6" key="1">
    <citation type="journal article" date="2008" name="Nature">
        <title>The genome of Laccaria bicolor provides insights into mycorrhizal symbiosis.</title>
        <authorList>
            <person name="Martin F."/>
            <person name="Aerts A."/>
            <person name="Ahren D."/>
            <person name="Brun A."/>
            <person name="Danchin E.G.J."/>
            <person name="Duchaussoy F."/>
            <person name="Gibon J."/>
            <person name="Kohler A."/>
            <person name="Lindquist E."/>
            <person name="Pereda V."/>
            <person name="Salamov A."/>
            <person name="Shapiro H.J."/>
            <person name="Wuyts J."/>
            <person name="Blaudez D."/>
            <person name="Buee M."/>
            <person name="Brokstein P."/>
            <person name="Canbaeck B."/>
            <person name="Cohen D."/>
            <person name="Courty P.E."/>
            <person name="Coutinho P.M."/>
            <person name="Delaruelle C."/>
            <person name="Detter J.C."/>
            <person name="Deveau A."/>
            <person name="DiFazio S."/>
            <person name="Duplessis S."/>
            <person name="Fraissinet-Tachet L."/>
            <person name="Lucic E."/>
            <person name="Frey-Klett P."/>
            <person name="Fourrey C."/>
            <person name="Feussner I."/>
            <person name="Gay G."/>
            <person name="Grimwood J."/>
            <person name="Hoegger P.J."/>
            <person name="Jain P."/>
            <person name="Kilaru S."/>
            <person name="Labbe J."/>
            <person name="Lin Y.C."/>
            <person name="Legue V."/>
            <person name="Le Tacon F."/>
            <person name="Marmeisse R."/>
            <person name="Melayah D."/>
            <person name="Montanini B."/>
            <person name="Muratet M."/>
            <person name="Nehls U."/>
            <person name="Niculita-Hirzel H."/>
            <person name="Oudot-Le Secq M.P."/>
            <person name="Peter M."/>
            <person name="Quesneville H."/>
            <person name="Rajashekar B."/>
            <person name="Reich M."/>
            <person name="Rouhier N."/>
            <person name="Schmutz J."/>
            <person name="Yin T."/>
            <person name="Chalot M."/>
            <person name="Henrissat B."/>
            <person name="Kuees U."/>
            <person name="Lucas S."/>
            <person name="Van de Peer Y."/>
            <person name="Podila G.K."/>
            <person name="Polle A."/>
            <person name="Pukkila P.J."/>
            <person name="Richardson P.M."/>
            <person name="Rouze P."/>
            <person name="Sanders I.R."/>
            <person name="Stajich J.E."/>
            <person name="Tunlid A."/>
            <person name="Tuskan G."/>
            <person name="Grigoriev I.V."/>
        </authorList>
    </citation>
    <scope>NUCLEOTIDE SEQUENCE [LARGE SCALE GENOMIC DNA]</scope>
    <source>
        <strain evidence="6">S238N-H82 / ATCC MYA-4686</strain>
    </source>
</reference>
<dbReference type="HOGENOM" id="CLU_1023317_0_0_1"/>
<accession>B0D1Z5</accession>
<keyword evidence="6" id="KW-1185">Reference proteome</keyword>
<protein>
    <submittedName>
        <fullName evidence="5">GPI-anchored small secreted protein</fullName>
    </submittedName>
</protein>
<evidence type="ECO:0000256" key="1">
    <source>
        <dbReference type="SAM" id="MobiDB-lite"/>
    </source>
</evidence>
<dbReference type="AlphaFoldDB" id="B0D1Z5"/>
<proteinExistence type="predicted"/>
<feature type="signal peptide" evidence="2">
    <location>
        <begin position="1"/>
        <end position="19"/>
    </location>
</feature>
<dbReference type="EMBL" id="DS547095">
    <property type="protein sequence ID" value="EDR11727.1"/>
    <property type="molecule type" value="Genomic_DNA"/>
</dbReference>